<dbReference type="InterPro" id="IPR014717">
    <property type="entry name" value="Transl_elong_EF1B/ribsomal_bS6"/>
</dbReference>
<evidence type="ECO:0000313" key="2">
    <source>
        <dbReference type="Proteomes" id="UP000228867"/>
    </source>
</evidence>
<gene>
    <name evidence="1" type="ORF">COV54_03285</name>
</gene>
<sequence length="188" mass="20819">MRSSTKRILSIGLAALVFAITFGVYSVLIRPAADEVGKLRAQITTKQTMLNGEKRVVGQIQGFIDQINNLGELQNTLALAIPNGKETFQALNQYQAVANSVNLEMLSIKIREQGLQPAIQPMAKRLGTLQFNLSLKGTYGSIKSFLQTLESNIRVSNLETFELKPISVGSDQDLYYLDLVVDSYYQTD</sequence>
<dbReference type="Proteomes" id="UP000228867">
    <property type="component" value="Unassembled WGS sequence"/>
</dbReference>
<dbReference type="InterPro" id="IPR007445">
    <property type="entry name" value="PilO"/>
</dbReference>
<reference evidence="1 2" key="1">
    <citation type="submission" date="2017-09" db="EMBL/GenBank/DDBJ databases">
        <title>Depth-based differentiation of microbial function through sediment-hosted aquifers and enrichment of novel symbionts in the deep terrestrial subsurface.</title>
        <authorList>
            <person name="Probst A.J."/>
            <person name="Ladd B."/>
            <person name="Jarett J.K."/>
            <person name="Geller-Mcgrath D.E."/>
            <person name="Sieber C.M."/>
            <person name="Emerson J.B."/>
            <person name="Anantharaman K."/>
            <person name="Thomas B.C."/>
            <person name="Malmstrom R."/>
            <person name="Stieglmeier M."/>
            <person name="Klingl A."/>
            <person name="Woyke T."/>
            <person name="Ryan C.M."/>
            <person name="Banfield J.F."/>
        </authorList>
    </citation>
    <scope>NUCLEOTIDE SEQUENCE [LARGE SCALE GENOMIC DNA]</scope>
    <source>
        <strain evidence="1">CG11_big_fil_rev_8_21_14_0_20_38_23</strain>
    </source>
</reference>
<dbReference type="Pfam" id="PF04350">
    <property type="entry name" value="PilO"/>
    <property type="match status" value="1"/>
</dbReference>
<dbReference type="GO" id="GO:0043683">
    <property type="term" value="P:type IV pilus assembly"/>
    <property type="evidence" value="ECO:0007669"/>
    <property type="project" value="InterPro"/>
</dbReference>
<accession>A0A2H0NB22</accession>
<dbReference type="AlphaFoldDB" id="A0A2H0NB22"/>
<dbReference type="GO" id="GO:0043107">
    <property type="term" value="P:type IV pilus-dependent motility"/>
    <property type="evidence" value="ECO:0007669"/>
    <property type="project" value="InterPro"/>
</dbReference>
<comment type="caution">
    <text evidence="1">The sequence shown here is derived from an EMBL/GenBank/DDBJ whole genome shotgun (WGS) entry which is preliminary data.</text>
</comment>
<evidence type="ECO:0000313" key="1">
    <source>
        <dbReference type="EMBL" id="PIR06098.1"/>
    </source>
</evidence>
<proteinExistence type="predicted"/>
<organism evidence="1 2">
    <name type="scientific">Candidatus Jorgensenbacteria bacterium CG11_big_fil_rev_8_21_14_0_20_38_23</name>
    <dbReference type="NCBI Taxonomy" id="1974594"/>
    <lineage>
        <taxon>Bacteria</taxon>
        <taxon>Candidatus Joergenseniibacteriota</taxon>
    </lineage>
</organism>
<dbReference type="EMBL" id="PCWR01000067">
    <property type="protein sequence ID" value="PIR06098.1"/>
    <property type="molecule type" value="Genomic_DNA"/>
</dbReference>
<protein>
    <recommendedName>
        <fullName evidence="3">Pilus assembly protein PilO</fullName>
    </recommendedName>
</protein>
<dbReference type="Gene3D" id="3.30.70.60">
    <property type="match status" value="1"/>
</dbReference>
<evidence type="ECO:0008006" key="3">
    <source>
        <dbReference type="Google" id="ProtNLM"/>
    </source>
</evidence>
<name>A0A2H0NB22_9BACT</name>